<evidence type="ECO:0000256" key="8">
    <source>
        <dbReference type="ARBA" id="ARBA00022777"/>
    </source>
</evidence>
<keyword evidence="6" id="KW-0808">Transferase</keyword>
<dbReference type="RefSeq" id="WP_380163016.1">
    <property type="nucleotide sequence ID" value="NZ_JBHTNU010000002.1"/>
</dbReference>
<keyword evidence="5" id="KW-0597">Phosphoprotein</keyword>
<dbReference type="Pfam" id="PF00672">
    <property type="entry name" value="HAMP"/>
    <property type="match status" value="1"/>
</dbReference>
<evidence type="ECO:0000256" key="7">
    <source>
        <dbReference type="ARBA" id="ARBA00022741"/>
    </source>
</evidence>
<dbReference type="NCBIfam" id="TIGR00229">
    <property type="entry name" value="sensory_box"/>
    <property type="match status" value="1"/>
</dbReference>
<dbReference type="CDD" id="cd06225">
    <property type="entry name" value="HAMP"/>
    <property type="match status" value="1"/>
</dbReference>
<evidence type="ECO:0000256" key="10">
    <source>
        <dbReference type="ARBA" id="ARBA00023012"/>
    </source>
</evidence>
<evidence type="ECO:0000259" key="13">
    <source>
        <dbReference type="PROSITE" id="PS50109"/>
    </source>
</evidence>
<keyword evidence="17" id="KW-1185">Reference proteome</keyword>
<dbReference type="SMART" id="SM00091">
    <property type="entry name" value="PAS"/>
    <property type="match status" value="1"/>
</dbReference>
<dbReference type="Pfam" id="PF00989">
    <property type="entry name" value="PAS"/>
    <property type="match status" value="1"/>
</dbReference>
<dbReference type="PROSITE" id="PS50109">
    <property type="entry name" value="HIS_KIN"/>
    <property type="match status" value="1"/>
</dbReference>
<dbReference type="InterPro" id="IPR003594">
    <property type="entry name" value="HATPase_dom"/>
</dbReference>
<evidence type="ECO:0000256" key="11">
    <source>
        <dbReference type="ARBA" id="ARBA00023136"/>
    </source>
</evidence>
<dbReference type="SUPFAM" id="SSF47384">
    <property type="entry name" value="Homodimeric domain of signal transducing histidine kinase"/>
    <property type="match status" value="1"/>
</dbReference>
<dbReference type="Gene3D" id="1.10.287.130">
    <property type="match status" value="1"/>
</dbReference>
<dbReference type="SUPFAM" id="SSF55874">
    <property type="entry name" value="ATPase domain of HSP90 chaperone/DNA topoisomerase II/histidine kinase"/>
    <property type="match status" value="1"/>
</dbReference>
<reference evidence="17" key="1">
    <citation type="journal article" date="2019" name="Int. J. Syst. Evol. Microbiol.">
        <title>The Global Catalogue of Microorganisms (GCM) 10K type strain sequencing project: providing services to taxonomists for standard genome sequencing and annotation.</title>
        <authorList>
            <consortium name="The Broad Institute Genomics Platform"/>
            <consortium name="The Broad Institute Genome Sequencing Center for Infectious Disease"/>
            <person name="Wu L."/>
            <person name="Ma J."/>
        </authorList>
    </citation>
    <scope>NUCLEOTIDE SEQUENCE [LARGE SCALE GENOMIC DNA]</scope>
    <source>
        <strain evidence="17">S1</strain>
    </source>
</reference>
<dbReference type="Proteomes" id="UP001597282">
    <property type="component" value="Unassembled WGS sequence"/>
</dbReference>
<dbReference type="CDD" id="cd00130">
    <property type="entry name" value="PAS"/>
    <property type="match status" value="1"/>
</dbReference>
<dbReference type="InterPro" id="IPR004358">
    <property type="entry name" value="Sig_transdc_His_kin-like_C"/>
</dbReference>
<dbReference type="EC" id="2.7.13.3" evidence="3"/>
<dbReference type="SMART" id="SM00388">
    <property type="entry name" value="HisKA"/>
    <property type="match status" value="1"/>
</dbReference>
<feature type="domain" description="PAS" evidence="14">
    <location>
        <begin position="247"/>
        <end position="294"/>
    </location>
</feature>
<dbReference type="CDD" id="cd00082">
    <property type="entry name" value="HisKA"/>
    <property type="match status" value="1"/>
</dbReference>
<dbReference type="InterPro" id="IPR013767">
    <property type="entry name" value="PAS_fold"/>
</dbReference>
<dbReference type="PROSITE" id="PS50112">
    <property type="entry name" value="PAS"/>
    <property type="match status" value="1"/>
</dbReference>
<dbReference type="NCBIfam" id="NF046044">
    <property type="entry name" value="PnpS"/>
    <property type="match status" value="1"/>
</dbReference>
<dbReference type="PRINTS" id="PR00344">
    <property type="entry name" value="BCTRLSENSOR"/>
</dbReference>
<dbReference type="InterPro" id="IPR031967">
    <property type="entry name" value="PhoR_single_Cache-like_dom"/>
</dbReference>
<dbReference type="InterPro" id="IPR035965">
    <property type="entry name" value="PAS-like_dom_sf"/>
</dbReference>
<evidence type="ECO:0000313" key="16">
    <source>
        <dbReference type="EMBL" id="MFD1426018.1"/>
    </source>
</evidence>
<evidence type="ECO:0000256" key="6">
    <source>
        <dbReference type="ARBA" id="ARBA00022679"/>
    </source>
</evidence>
<evidence type="ECO:0000256" key="12">
    <source>
        <dbReference type="SAM" id="Phobius"/>
    </source>
</evidence>
<dbReference type="InterPro" id="IPR036890">
    <property type="entry name" value="HATPase_C_sf"/>
</dbReference>
<name>A0ABW4C7C6_9BACL</name>
<proteinExistence type="predicted"/>
<dbReference type="SMART" id="SM00304">
    <property type="entry name" value="HAMP"/>
    <property type="match status" value="1"/>
</dbReference>
<dbReference type="PROSITE" id="PS50885">
    <property type="entry name" value="HAMP"/>
    <property type="match status" value="1"/>
</dbReference>
<keyword evidence="8 16" id="KW-0418">Kinase</keyword>
<keyword evidence="9" id="KW-0067">ATP-binding</keyword>
<organism evidence="16 17">
    <name type="scientific">Kroppenstedtia sanguinis</name>
    <dbReference type="NCBI Taxonomy" id="1380684"/>
    <lineage>
        <taxon>Bacteria</taxon>
        <taxon>Bacillati</taxon>
        <taxon>Bacillota</taxon>
        <taxon>Bacilli</taxon>
        <taxon>Bacillales</taxon>
        <taxon>Thermoactinomycetaceae</taxon>
        <taxon>Kroppenstedtia</taxon>
    </lineage>
</organism>
<dbReference type="InterPro" id="IPR003660">
    <property type="entry name" value="HAMP_dom"/>
</dbReference>
<dbReference type="SUPFAM" id="SSF55785">
    <property type="entry name" value="PYP-like sensor domain (PAS domain)"/>
    <property type="match status" value="1"/>
</dbReference>
<keyword evidence="12" id="KW-0812">Transmembrane</keyword>
<accession>A0ABW4C7C6</accession>
<dbReference type="InterPro" id="IPR000014">
    <property type="entry name" value="PAS"/>
</dbReference>
<feature type="transmembrane region" description="Helical" evidence="12">
    <location>
        <begin position="166"/>
        <end position="184"/>
    </location>
</feature>
<sequence>MKSLHNRLTVMFLSMIGISVLGTGIFVALLLKASTIDSLKERLEKEGQLLAKTVNQEALWEEPAELQRQADRFGDSLDTRVTWIDKKGEVLGDSARLSSKEENLKEHPEVARALRLDSKGKAQSSREDDHLQVFLPVVGGKGGEEVLGVVRLSMDLEAIDQHLSRVWVSLAGGLLFSIVLASMISSRLARKITRPIEEMTQVAVDIARNKYHRRIPVTKRDEIGRLATAINRMAAGLRYQLETIRKSERRLTGVIETMDSGLIMVDSKKKITLANRAFHRFFNLKPRQLLHKSLPEGALFHDLHRLIRKCMESGGRVQDEVHLYFPEERILEIRLTPIWEERGGTGVMAVIHEITAIRRLEKMRTEFVANVSHELKTPVTSLRGFAETLLDGAAEDPEMRKEFLEIIQAESLRLERLIADLLDLSKIESRNMPLNIETIGIGELFRSTAKTVEEQMRKRQLTFQVKMEEEFPVPVDPDRFQQILLNLLSNAMAYTPAGGEVTLSAGRGETDWWIQVTDTGIGIPEEDLPRIFERFYRVDKARSRESGGTGLGLAIVKHLVEAHRGEIEVMSQAGKGTEITLTFPHQLHRGGQGA</sequence>
<feature type="domain" description="HAMP" evidence="15">
    <location>
        <begin position="190"/>
        <end position="242"/>
    </location>
</feature>
<dbReference type="Gene3D" id="3.30.450.20">
    <property type="entry name" value="PAS domain"/>
    <property type="match status" value="2"/>
</dbReference>
<evidence type="ECO:0000256" key="5">
    <source>
        <dbReference type="ARBA" id="ARBA00022553"/>
    </source>
</evidence>
<comment type="catalytic activity">
    <reaction evidence="1">
        <text>ATP + protein L-histidine = ADP + protein N-phospho-L-histidine.</text>
        <dbReference type="EC" id="2.7.13.3"/>
    </reaction>
</comment>
<dbReference type="Gene3D" id="1.10.8.500">
    <property type="entry name" value="HAMP domain in histidine kinase"/>
    <property type="match status" value="1"/>
</dbReference>
<dbReference type="PANTHER" id="PTHR45453">
    <property type="entry name" value="PHOSPHATE REGULON SENSOR PROTEIN PHOR"/>
    <property type="match status" value="1"/>
</dbReference>
<comment type="subcellular location">
    <subcellularLocation>
        <location evidence="2">Cell membrane</location>
        <topology evidence="2">Multi-pass membrane protein</topology>
    </subcellularLocation>
</comment>
<dbReference type="CDD" id="cd00075">
    <property type="entry name" value="HATPase"/>
    <property type="match status" value="1"/>
</dbReference>
<dbReference type="InterPro" id="IPR005467">
    <property type="entry name" value="His_kinase_dom"/>
</dbReference>
<evidence type="ECO:0000256" key="1">
    <source>
        <dbReference type="ARBA" id="ARBA00000085"/>
    </source>
</evidence>
<gene>
    <name evidence="16" type="primary">pnpS</name>
    <name evidence="16" type="ORF">ACFQ4Y_03590</name>
</gene>
<dbReference type="InterPro" id="IPR003661">
    <property type="entry name" value="HisK_dim/P_dom"/>
</dbReference>
<dbReference type="EMBL" id="JBHTNU010000002">
    <property type="protein sequence ID" value="MFD1426018.1"/>
    <property type="molecule type" value="Genomic_DNA"/>
</dbReference>
<dbReference type="InterPro" id="IPR036097">
    <property type="entry name" value="HisK_dim/P_sf"/>
</dbReference>
<dbReference type="SUPFAM" id="SSF158472">
    <property type="entry name" value="HAMP domain-like"/>
    <property type="match status" value="1"/>
</dbReference>
<keyword evidence="4" id="KW-1003">Cell membrane</keyword>
<keyword evidence="10" id="KW-0902">Two-component regulatory system</keyword>
<dbReference type="Pfam" id="PF00512">
    <property type="entry name" value="HisKA"/>
    <property type="match status" value="1"/>
</dbReference>
<dbReference type="Gene3D" id="3.30.565.10">
    <property type="entry name" value="Histidine kinase-like ATPase, C-terminal domain"/>
    <property type="match status" value="1"/>
</dbReference>
<keyword evidence="11 12" id="KW-0472">Membrane</keyword>
<dbReference type="GO" id="GO:0016301">
    <property type="term" value="F:kinase activity"/>
    <property type="evidence" value="ECO:0007669"/>
    <property type="project" value="UniProtKB-KW"/>
</dbReference>
<evidence type="ECO:0000259" key="14">
    <source>
        <dbReference type="PROSITE" id="PS50112"/>
    </source>
</evidence>
<dbReference type="SMART" id="SM00387">
    <property type="entry name" value="HATPase_c"/>
    <property type="match status" value="1"/>
</dbReference>
<evidence type="ECO:0000256" key="3">
    <source>
        <dbReference type="ARBA" id="ARBA00012438"/>
    </source>
</evidence>
<comment type="caution">
    <text evidence="16">The sequence shown here is derived from an EMBL/GenBank/DDBJ whole genome shotgun (WGS) entry which is preliminary data.</text>
</comment>
<dbReference type="Pfam" id="PF02518">
    <property type="entry name" value="HATPase_c"/>
    <property type="match status" value="1"/>
</dbReference>
<feature type="domain" description="Histidine kinase" evidence="13">
    <location>
        <begin position="370"/>
        <end position="587"/>
    </location>
</feature>
<keyword evidence="7" id="KW-0547">Nucleotide-binding</keyword>
<protein>
    <recommendedName>
        <fullName evidence="3">histidine kinase</fullName>
        <ecNumber evidence="3">2.7.13.3</ecNumber>
    </recommendedName>
</protein>
<dbReference type="PANTHER" id="PTHR45453:SF1">
    <property type="entry name" value="PHOSPHATE REGULON SENSOR PROTEIN PHOR"/>
    <property type="match status" value="1"/>
</dbReference>
<evidence type="ECO:0000256" key="9">
    <source>
        <dbReference type="ARBA" id="ARBA00022840"/>
    </source>
</evidence>
<evidence type="ECO:0000313" key="17">
    <source>
        <dbReference type="Proteomes" id="UP001597282"/>
    </source>
</evidence>
<feature type="transmembrane region" description="Helical" evidence="12">
    <location>
        <begin position="12"/>
        <end position="31"/>
    </location>
</feature>
<evidence type="ECO:0000259" key="15">
    <source>
        <dbReference type="PROSITE" id="PS50885"/>
    </source>
</evidence>
<evidence type="ECO:0000256" key="2">
    <source>
        <dbReference type="ARBA" id="ARBA00004651"/>
    </source>
</evidence>
<dbReference type="InterPro" id="IPR050351">
    <property type="entry name" value="BphY/WalK/GraS-like"/>
</dbReference>
<dbReference type="Pfam" id="PF16736">
    <property type="entry name" value="sCache_like"/>
    <property type="match status" value="1"/>
</dbReference>
<evidence type="ECO:0000256" key="4">
    <source>
        <dbReference type="ARBA" id="ARBA00022475"/>
    </source>
</evidence>
<keyword evidence="12" id="KW-1133">Transmembrane helix</keyword>